<dbReference type="Gene3D" id="1.10.260.40">
    <property type="entry name" value="lambda repressor-like DNA-binding domains"/>
    <property type="match status" value="1"/>
</dbReference>
<gene>
    <name evidence="3" type="ORF">SAMN05892877_12351</name>
</gene>
<evidence type="ECO:0000313" key="3">
    <source>
        <dbReference type="EMBL" id="SOC46604.1"/>
    </source>
</evidence>
<proteinExistence type="predicted"/>
<dbReference type="GO" id="GO:0016887">
    <property type="term" value="F:ATP hydrolysis activity"/>
    <property type="evidence" value="ECO:0007669"/>
    <property type="project" value="InterPro"/>
</dbReference>
<dbReference type="OrthoDB" id="8456465at2"/>
<dbReference type="PANTHER" id="PTHR35894">
    <property type="entry name" value="GENERAL SECRETION PATHWAY PROTEIN A-RELATED"/>
    <property type="match status" value="1"/>
</dbReference>
<dbReference type="EMBL" id="OBQD01000023">
    <property type="protein sequence ID" value="SOC46604.1"/>
    <property type="molecule type" value="Genomic_DNA"/>
</dbReference>
<dbReference type="InterPro" id="IPR027417">
    <property type="entry name" value="P-loop_NTPase"/>
</dbReference>
<keyword evidence="4" id="KW-1185">Reference proteome</keyword>
<feature type="domain" description="B transposition protein C-terminal" evidence="1">
    <location>
        <begin position="258"/>
        <end position="333"/>
    </location>
</feature>
<dbReference type="Pfam" id="PF13401">
    <property type="entry name" value="AAA_22"/>
    <property type="match status" value="1"/>
</dbReference>
<name>A0A285UXJ4_9HYPH</name>
<feature type="domain" description="ORC1/DEAH AAA+ ATPase" evidence="2">
    <location>
        <begin position="128"/>
        <end position="243"/>
    </location>
</feature>
<dbReference type="PANTHER" id="PTHR35894:SF5">
    <property type="entry name" value="MU-LIKE PROPHAGE FLUMU DNA TRANSPOSITION PROTEIN B"/>
    <property type="match status" value="1"/>
</dbReference>
<dbReference type="InterPro" id="IPR009084">
    <property type="entry name" value="B_transpositn_C"/>
</dbReference>
<dbReference type="Proteomes" id="UP000219167">
    <property type="component" value="Unassembled WGS sequence"/>
</dbReference>
<dbReference type="InterPro" id="IPR010982">
    <property type="entry name" value="Lambda_DNA-bd_dom_sf"/>
</dbReference>
<dbReference type="GO" id="GO:0006313">
    <property type="term" value="P:DNA transposition"/>
    <property type="evidence" value="ECO:0007669"/>
    <property type="project" value="InterPro"/>
</dbReference>
<dbReference type="Pfam" id="PF09077">
    <property type="entry name" value="Phage-MuB_C"/>
    <property type="match status" value="1"/>
</dbReference>
<sequence length="340" mass="37564">MLDLINAIPATWDLPEPVAKFVAKHSAEEVATWERLRESVATIAAKNSWTKVETGRRIGMAESSFSQWLSGTLLGVLDNQNSIVERWLDAVEESAAVEAAMPEGPNFLRTLAAREIHATLLLAQTMTGFVTITLVAGRGKTTACREYHRVKPHVHMVTLNPKVKSVHGVMSLLARRLGVRVYNPAELVDVVGERLSRAGDRALLIIDEAQHASAESVNQLRYFSDNYRVGIALVGNEEVRKKMSQAIDQTASRDQILSRIDKNLKRDPGLGADIRTFIEAWGVTDPSCVKTLVGIGQKGGALRQIDRTIKMACLATQRRASELERKHLEAAWANREVEGE</sequence>
<dbReference type="InterPro" id="IPR049945">
    <property type="entry name" value="AAA_22"/>
</dbReference>
<accession>A0A285UXJ4</accession>
<dbReference type="GO" id="GO:0003677">
    <property type="term" value="F:DNA binding"/>
    <property type="evidence" value="ECO:0007669"/>
    <property type="project" value="InterPro"/>
</dbReference>
<reference evidence="3 4" key="1">
    <citation type="submission" date="2017-08" db="EMBL/GenBank/DDBJ databases">
        <authorList>
            <person name="de Groot N.N."/>
        </authorList>
    </citation>
    <scope>NUCLEOTIDE SEQUENCE [LARGE SCALE GENOMIC DNA]</scope>
    <source>
        <strain evidence="3 4">JC85</strain>
    </source>
</reference>
<organism evidence="3 4">
    <name type="scientific">Rhizobium subbaraonis</name>
    <dbReference type="NCBI Taxonomy" id="908946"/>
    <lineage>
        <taxon>Bacteria</taxon>
        <taxon>Pseudomonadati</taxon>
        <taxon>Pseudomonadota</taxon>
        <taxon>Alphaproteobacteria</taxon>
        <taxon>Hyphomicrobiales</taxon>
        <taxon>Rhizobiaceae</taxon>
        <taxon>Rhizobium/Agrobacterium group</taxon>
        <taxon>Rhizobium</taxon>
    </lineage>
</organism>
<dbReference type="InterPro" id="IPR052026">
    <property type="entry name" value="ExeA_AAA_ATPase_DNA-bind"/>
</dbReference>
<dbReference type="AlphaFoldDB" id="A0A285UXJ4"/>
<dbReference type="SUPFAM" id="SSF52540">
    <property type="entry name" value="P-loop containing nucleoside triphosphate hydrolases"/>
    <property type="match status" value="1"/>
</dbReference>
<evidence type="ECO:0008006" key="5">
    <source>
        <dbReference type="Google" id="ProtNLM"/>
    </source>
</evidence>
<evidence type="ECO:0000259" key="2">
    <source>
        <dbReference type="Pfam" id="PF13401"/>
    </source>
</evidence>
<protein>
    <recommendedName>
        <fullName evidence="5">DNA transposition AAA+ family ATPase</fullName>
    </recommendedName>
</protein>
<dbReference type="SUPFAM" id="SSF47681">
    <property type="entry name" value="C-terminal domain of B transposition protein"/>
    <property type="match status" value="1"/>
</dbReference>
<dbReference type="InterPro" id="IPR036733">
    <property type="entry name" value="B_transposit_C_sf"/>
</dbReference>
<evidence type="ECO:0000259" key="1">
    <source>
        <dbReference type="Pfam" id="PF09077"/>
    </source>
</evidence>
<dbReference type="Gene3D" id="3.40.50.300">
    <property type="entry name" value="P-loop containing nucleotide triphosphate hydrolases"/>
    <property type="match status" value="1"/>
</dbReference>
<dbReference type="Gene3D" id="1.10.1180.10">
    <property type="entry name" value="B transposition protein, C-terminal domain"/>
    <property type="match status" value="1"/>
</dbReference>
<dbReference type="RefSeq" id="WP_097142715.1">
    <property type="nucleotide sequence ID" value="NZ_OBQD01000023.1"/>
</dbReference>
<evidence type="ECO:0000313" key="4">
    <source>
        <dbReference type="Proteomes" id="UP000219167"/>
    </source>
</evidence>